<feature type="compositionally biased region" description="Polar residues" evidence="2">
    <location>
        <begin position="1"/>
        <end position="17"/>
    </location>
</feature>
<keyword evidence="1" id="KW-0175">Coiled coil</keyword>
<evidence type="ECO:0000256" key="1">
    <source>
        <dbReference type="SAM" id="Coils"/>
    </source>
</evidence>
<accession>A0A8G0PF44</accession>
<organism evidence="3 4">
    <name type="scientific">Trichoderma simmonsii</name>
    <dbReference type="NCBI Taxonomy" id="1491479"/>
    <lineage>
        <taxon>Eukaryota</taxon>
        <taxon>Fungi</taxon>
        <taxon>Dikarya</taxon>
        <taxon>Ascomycota</taxon>
        <taxon>Pezizomycotina</taxon>
        <taxon>Sordariomycetes</taxon>
        <taxon>Hypocreomycetidae</taxon>
        <taxon>Hypocreales</taxon>
        <taxon>Hypocreaceae</taxon>
        <taxon>Trichoderma</taxon>
    </lineage>
</organism>
<proteinExistence type="predicted"/>
<evidence type="ECO:0000313" key="3">
    <source>
        <dbReference type="EMBL" id="QYS96929.1"/>
    </source>
</evidence>
<sequence length="244" mass="26954">MPGSPPSTMISKWSSKSPKQKATRIRNNQRKHRAKVKSHISTLEAELAESQRQLIAAEHRITALTAEVERLLKEARREPALASDSHVQHPFNSLMPSSTASEAPCRYSCNSQRQLSNSSSCKQNTVVDLPFGLPVIPNFMSVDNISAHQGMNIGDGMEKNDLTLAVAFVAQYDCQSLPTPQPGESTTDCIAAYRIIEQQNFKGIDMEAIHQRLQSGYRRAKRPGDGCTVVNSLLYSIISYISPV</sequence>
<protein>
    <recommendedName>
        <fullName evidence="5">BZIP domain-containing protein</fullName>
    </recommendedName>
</protein>
<feature type="coiled-coil region" evidence="1">
    <location>
        <begin position="33"/>
        <end position="74"/>
    </location>
</feature>
<dbReference type="CDD" id="cd14688">
    <property type="entry name" value="bZIP_YAP"/>
    <property type="match status" value="1"/>
</dbReference>
<reference evidence="3 4" key="1">
    <citation type="journal article" date="2021" name="BMC Genomics">
        <title>Telomere-to-telomere genome assembly of asparaginase-producing Trichoderma simmonsii.</title>
        <authorList>
            <person name="Chung D."/>
            <person name="Kwon Y.M."/>
            <person name="Yang Y."/>
        </authorList>
    </citation>
    <scope>NUCLEOTIDE SEQUENCE [LARGE SCALE GENOMIC DNA]</scope>
    <source>
        <strain evidence="3 4">GH-Sj1</strain>
    </source>
</reference>
<evidence type="ECO:0000256" key="2">
    <source>
        <dbReference type="SAM" id="MobiDB-lite"/>
    </source>
</evidence>
<name>A0A8G0PF44_9HYPO</name>
<dbReference type="EMBL" id="CP075865">
    <property type="protein sequence ID" value="QYS96929.1"/>
    <property type="molecule type" value="Genomic_DNA"/>
</dbReference>
<dbReference type="AlphaFoldDB" id="A0A8G0PF44"/>
<evidence type="ECO:0008006" key="5">
    <source>
        <dbReference type="Google" id="ProtNLM"/>
    </source>
</evidence>
<keyword evidence="4" id="KW-1185">Reference proteome</keyword>
<feature type="compositionally biased region" description="Basic residues" evidence="2">
    <location>
        <begin position="18"/>
        <end position="32"/>
    </location>
</feature>
<dbReference type="Proteomes" id="UP000826661">
    <property type="component" value="Chromosome II"/>
</dbReference>
<gene>
    <name evidence="3" type="ORF">H0G86_004166</name>
</gene>
<feature type="region of interest" description="Disordered" evidence="2">
    <location>
        <begin position="1"/>
        <end position="32"/>
    </location>
</feature>
<evidence type="ECO:0000313" key="4">
    <source>
        <dbReference type="Proteomes" id="UP000826661"/>
    </source>
</evidence>